<proteinExistence type="predicted"/>
<gene>
    <name evidence="2" type="ORF">E2C01_090650</name>
</gene>
<sequence>MTLAASSRGPNKTPSPPGTATQRVPNEAAQPRALNWSLAVSNRIKPANGCLPLGWGRSHSPALQNPTSPGFSLHARTPAHPRPNVPKLTHASLRLPFSNLCAKNKHIFSGLSHRRRSSLRLEPRDRTAGRESQHFDIADPQEHTFLGLLYTLSHRERKNKEDRGGQEGRETGRRVQVVTDREESEDYA</sequence>
<feature type="compositionally biased region" description="Basic and acidic residues" evidence="1">
    <location>
        <begin position="119"/>
        <end position="134"/>
    </location>
</feature>
<reference evidence="2 3" key="1">
    <citation type="submission" date="2019-05" db="EMBL/GenBank/DDBJ databases">
        <title>Another draft genome of Portunus trituberculatus and its Hox gene families provides insights of decapod evolution.</title>
        <authorList>
            <person name="Jeong J.-H."/>
            <person name="Song I."/>
            <person name="Kim S."/>
            <person name="Choi T."/>
            <person name="Kim D."/>
            <person name="Ryu S."/>
            <person name="Kim W."/>
        </authorList>
    </citation>
    <scope>NUCLEOTIDE SEQUENCE [LARGE SCALE GENOMIC DNA]</scope>
    <source>
        <tissue evidence="2">Muscle</tissue>
    </source>
</reference>
<comment type="caution">
    <text evidence="2">The sequence shown here is derived from an EMBL/GenBank/DDBJ whole genome shotgun (WGS) entry which is preliminary data.</text>
</comment>
<name>A0A5B7JQY3_PORTR</name>
<accession>A0A5B7JQY3</accession>
<feature type="compositionally biased region" description="Basic and acidic residues" evidence="1">
    <location>
        <begin position="158"/>
        <end position="173"/>
    </location>
</feature>
<feature type="region of interest" description="Disordered" evidence="1">
    <location>
        <begin position="151"/>
        <end position="188"/>
    </location>
</feature>
<protein>
    <submittedName>
        <fullName evidence="2">Uncharacterized protein</fullName>
    </submittedName>
</protein>
<feature type="region of interest" description="Disordered" evidence="1">
    <location>
        <begin position="114"/>
        <end position="134"/>
    </location>
</feature>
<dbReference type="Proteomes" id="UP000324222">
    <property type="component" value="Unassembled WGS sequence"/>
</dbReference>
<feature type="compositionally biased region" description="Polar residues" evidence="1">
    <location>
        <begin position="1"/>
        <end position="24"/>
    </location>
</feature>
<evidence type="ECO:0000313" key="3">
    <source>
        <dbReference type="Proteomes" id="UP000324222"/>
    </source>
</evidence>
<dbReference type="EMBL" id="VSRR010102241">
    <property type="protein sequence ID" value="MPC95438.1"/>
    <property type="molecule type" value="Genomic_DNA"/>
</dbReference>
<keyword evidence="3" id="KW-1185">Reference proteome</keyword>
<evidence type="ECO:0000256" key="1">
    <source>
        <dbReference type="SAM" id="MobiDB-lite"/>
    </source>
</evidence>
<dbReference type="AlphaFoldDB" id="A0A5B7JQY3"/>
<feature type="region of interest" description="Disordered" evidence="1">
    <location>
        <begin position="1"/>
        <end position="29"/>
    </location>
</feature>
<organism evidence="2 3">
    <name type="scientific">Portunus trituberculatus</name>
    <name type="common">Swimming crab</name>
    <name type="synonym">Neptunus trituberculatus</name>
    <dbReference type="NCBI Taxonomy" id="210409"/>
    <lineage>
        <taxon>Eukaryota</taxon>
        <taxon>Metazoa</taxon>
        <taxon>Ecdysozoa</taxon>
        <taxon>Arthropoda</taxon>
        <taxon>Crustacea</taxon>
        <taxon>Multicrustacea</taxon>
        <taxon>Malacostraca</taxon>
        <taxon>Eumalacostraca</taxon>
        <taxon>Eucarida</taxon>
        <taxon>Decapoda</taxon>
        <taxon>Pleocyemata</taxon>
        <taxon>Brachyura</taxon>
        <taxon>Eubrachyura</taxon>
        <taxon>Portunoidea</taxon>
        <taxon>Portunidae</taxon>
        <taxon>Portuninae</taxon>
        <taxon>Portunus</taxon>
    </lineage>
</organism>
<evidence type="ECO:0000313" key="2">
    <source>
        <dbReference type="EMBL" id="MPC95438.1"/>
    </source>
</evidence>